<evidence type="ECO:0000313" key="1">
    <source>
        <dbReference type="EMBL" id="VEL37201.1"/>
    </source>
</evidence>
<proteinExistence type="predicted"/>
<dbReference type="AlphaFoldDB" id="A0A3S5AHE7"/>
<gene>
    <name evidence="1" type="ORF">PXEA_LOCUS30641</name>
</gene>
<dbReference type="Proteomes" id="UP000784294">
    <property type="component" value="Unassembled WGS sequence"/>
</dbReference>
<name>A0A3S5AHE7_9PLAT</name>
<organism evidence="1 2">
    <name type="scientific">Protopolystoma xenopodis</name>
    <dbReference type="NCBI Taxonomy" id="117903"/>
    <lineage>
        <taxon>Eukaryota</taxon>
        <taxon>Metazoa</taxon>
        <taxon>Spiralia</taxon>
        <taxon>Lophotrochozoa</taxon>
        <taxon>Platyhelminthes</taxon>
        <taxon>Monogenea</taxon>
        <taxon>Polyopisthocotylea</taxon>
        <taxon>Polystomatidea</taxon>
        <taxon>Polystomatidae</taxon>
        <taxon>Protopolystoma</taxon>
    </lineage>
</organism>
<evidence type="ECO:0000313" key="2">
    <source>
        <dbReference type="Proteomes" id="UP000784294"/>
    </source>
</evidence>
<reference evidence="1" key="1">
    <citation type="submission" date="2018-11" db="EMBL/GenBank/DDBJ databases">
        <authorList>
            <consortium name="Pathogen Informatics"/>
        </authorList>
    </citation>
    <scope>NUCLEOTIDE SEQUENCE</scope>
</reference>
<accession>A0A3S5AHE7</accession>
<dbReference type="EMBL" id="CAAALY010254280">
    <property type="protein sequence ID" value="VEL37201.1"/>
    <property type="molecule type" value="Genomic_DNA"/>
</dbReference>
<keyword evidence="2" id="KW-1185">Reference proteome</keyword>
<sequence length="117" mass="13168">MATDISAFWTVDCFHRRYPYASVAISLHPPRRTLGRPTNWTSHSNRLVSRRAADHVPLDMGSAAGGHWMGGGVGWTLKTPRSGLLDKQADRFILPQDQLSPGRLAFRMQRQDRTIRG</sequence>
<protein>
    <submittedName>
        <fullName evidence="1">Uncharacterized protein</fullName>
    </submittedName>
</protein>
<comment type="caution">
    <text evidence="1">The sequence shown here is derived from an EMBL/GenBank/DDBJ whole genome shotgun (WGS) entry which is preliminary data.</text>
</comment>